<dbReference type="EMBL" id="DXEM01000032">
    <property type="protein sequence ID" value="HIX68579.1"/>
    <property type="molecule type" value="Genomic_DNA"/>
</dbReference>
<accession>A0A9D2BAU2</accession>
<protein>
    <submittedName>
        <fullName evidence="1">Uncharacterized protein</fullName>
    </submittedName>
</protein>
<comment type="caution">
    <text evidence="1">The sequence shown here is derived from an EMBL/GenBank/DDBJ whole genome shotgun (WGS) entry which is preliminary data.</text>
</comment>
<name>A0A9D2BAU2_9FIRM</name>
<proteinExistence type="predicted"/>
<evidence type="ECO:0000313" key="1">
    <source>
        <dbReference type="EMBL" id="HIX68579.1"/>
    </source>
</evidence>
<sequence>MYLNHTTQKLLEESIGKSIRELSQMDVDEERAYVISKIGKVPIFSNKTDSRMRGRGNPLIARRRICTMDDIDKRIMELK</sequence>
<gene>
    <name evidence="1" type="ORF">H9735_10735</name>
</gene>
<evidence type="ECO:0000313" key="2">
    <source>
        <dbReference type="Proteomes" id="UP000886721"/>
    </source>
</evidence>
<reference evidence="1" key="2">
    <citation type="submission" date="2021-04" db="EMBL/GenBank/DDBJ databases">
        <authorList>
            <person name="Gilroy R."/>
        </authorList>
    </citation>
    <scope>NUCLEOTIDE SEQUENCE</scope>
    <source>
        <strain evidence="1">CHK191-13928</strain>
    </source>
</reference>
<organism evidence="1 2">
    <name type="scientific">Candidatus Anaerostipes excrementavium</name>
    <dbReference type="NCBI Taxonomy" id="2838463"/>
    <lineage>
        <taxon>Bacteria</taxon>
        <taxon>Bacillati</taxon>
        <taxon>Bacillota</taxon>
        <taxon>Clostridia</taxon>
        <taxon>Lachnospirales</taxon>
        <taxon>Lachnospiraceae</taxon>
        <taxon>Anaerostipes</taxon>
    </lineage>
</organism>
<dbReference type="AlphaFoldDB" id="A0A9D2BAU2"/>
<reference evidence="1" key="1">
    <citation type="journal article" date="2021" name="PeerJ">
        <title>Extensive microbial diversity within the chicken gut microbiome revealed by metagenomics and culture.</title>
        <authorList>
            <person name="Gilroy R."/>
            <person name="Ravi A."/>
            <person name="Getino M."/>
            <person name="Pursley I."/>
            <person name="Horton D.L."/>
            <person name="Alikhan N.F."/>
            <person name="Baker D."/>
            <person name="Gharbi K."/>
            <person name="Hall N."/>
            <person name="Watson M."/>
            <person name="Adriaenssens E.M."/>
            <person name="Foster-Nyarko E."/>
            <person name="Jarju S."/>
            <person name="Secka A."/>
            <person name="Antonio M."/>
            <person name="Oren A."/>
            <person name="Chaudhuri R.R."/>
            <person name="La Ragione R."/>
            <person name="Hildebrand F."/>
            <person name="Pallen M.J."/>
        </authorList>
    </citation>
    <scope>NUCLEOTIDE SEQUENCE</scope>
    <source>
        <strain evidence="1">CHK191-13928</strain>
    </source>
</reference>
<dbReference type="Proteomes" id="UP000886721">
    <property type="component" value="Unassembled WGS sequence"/>
</dbReference>